<gene>
    <name evidence="4" type="ORF">GCM10009107_41530</name>
</gene>
<dbReference type="InterPro" id="IPR011385">
    <property type="entry name" value="Site-sp_rcmbase"/>
</dbReference>
<feature type="transmembrane region" description="Helical" evidence="3">
    <location>
        <begin position="525"/>
        <end position="544"/>
    </location>
</feature>
<keyword evidence="5" id="KW-1185">Reference proteome</keyword>
<comment type="caution">
    <text evidence="4">The sequence shown here is derived from an EMBL/GenBank/DDBJ whole genome shotgun (WGS) entry which is preliminary data.</text>
</comment>
<dbReference type="PIRSF" id="PIRSF015380">
    <property type="entry name" value="Site-sp_rcmb"/>
    <property type="match status" value="1"/>
</dbReference>
<feature type="transmembrane region" description="Helical" evidence="3">
    <location>
        <begin position="583"/>
        <end position="608"/>
    </location>
</feature>
<dbReference type="Pfam" id="PF10136">
    <property type="entry name" value="SpecificRecomb"/>
    <property type="match status" value="1"/>
</dbReference>
<keyword evidence="3" id="KW-0472">Membrane</keyword>
<evidence type="ECO:0000313" key="5">
    <source>
        <dbReference type="Proteomes" id="UP001500279"/>
    </source>
</evidence>
<keyword evidence="3" id="KW-0812">Transmembrane</keyword>
<reference evidence="5" key="1">
    <citation type="journal article" date="2019" name="Int. J. Syst. Evol. Microbiol.">
        <title>The Global Catalogue of Microorganisms (GCM) 10K type strain sequencing project: providing services to taxonomists for standard genome sequencing and annotation.</title>
        <authorList>
            <consortium name="The Broad Institute Genomics Platform"/>
            <consortium name="The Broad Institute Genome Sequencing Center for Infectious Disease"/>
            <person name="Wu L."/>
            <person name="Ma J."/>
        </authorList>
    </citation>
    <scope>NUCLEOTIDE SEQUENCE [LARGE SCALE GENOMIC DNA]</scope>
    <source>
        <strain evidence="5">JCM 15503</strain>
    </source>
</reference>
<feature type="region of interest" description="Disordered" evidence="2">
    <location>
        <begin position="60"/>
        <end position="80"/>
    </location>
</feature>
<organism evidence="4 5">
    <name type="scientific">Ideonella azotifigens</name>
    <dbReference type="NCBI Taxonomy" id="513160"/>
    <lineage>
        <taxon>Bacteria</taxon>
        <taxon>Pseudomonadati</taxon>
        <taxon>Pseudomonadota</taxon>
        <taxon>Betaproteobacteria</taxon>
        <taxon>Burkholderiales</taxon>
        <taxon>Sphaerotilaceae</taxon>
        <taxon>Ideonella</taxon>
    </lineage>
</organism>
<sequence length="702" mass="76948">MAGQRWDLTALLNAADPNAPAVERHLWMVRLLEWLRSVPAEPAAEVASPVPAPVPATVELASPPAAEPQPQAAPGNSPTPWPLRRLRHLLNVLDRNPEHRERISVLLQRSMAGLDATGLLADFGFSPRQGFFSELAERLRLATLPGTPQTQDLGELFLLLFEDDEAETAWIEAIDDQTLHRTLALFVPDADARPWRAVMVESIQLLASQFRASGLSAEMRQRMDPALRTDRPFHQVVQAAEGLRASLRELQHDADNAQAMQALAQQAHYLRAVLAACLTAADSVRGHLDDYGISVDLVFQINQLRGRAERMEALLACLMGNDAAPDLRRLLAELVRAGIERRGIGKLFTRHYALLARKVTERSADTGEHYITRDSAEYRDMLRMAAGGGAVIGLTTMVKFVLTALALPAFWAGFSAGTNYAISFVVIYLMHWTVATKQPAMTAPSLARRLEGISSSDAALQRFVDEVAHLLRSQFAGIVGNLSAVAPVVLGLQILSWLTFGAPLIGQAQAHYALHSTSLLGPTALYAAFTGVLLFASSLIAGWAENWFVFHRLDSAIAWNPRFIQRLGAARALRWSRWWRDNIAGVTANVSLGMMLGLVPALAGIFGLPIEVRHVTLSTGQIFAALGTLGWPLLNEPGFWWCIAGIPITGLLNLGVSFALAFRLAMVSQGLKLRDRGRIYAALRQRWREAPHSFFKPSKPPG</sequence>
<evidence type="ECO:0000256" key="1">
    <source>
        <dbReference type="SAM" id="Coils"/>
    </source>
</evidence>
<feature type="coiled-coil region" evidence="1">
    <location>
        <begin position="240"/>
        <end position="267"/>
    </location>
</feature>
<dbReference type="Proteomes" id="UP001500279">
    <property type="component" value="Unassembled WGS sequence"/>
</dbReference>
<evidence type="ECO:0000313" key="4">
    <source>
        <dbReference type="EMBL" id="GAA0759754.1"/>
    </source>
</evidence>
<feature type="transmembrane region" description="Helical" evidence="3">
    <location>
        <begin position="482"/>
        <end position="505"/>
    </location>
</feature>
<protein>
    <submittedName>
        <fullName evidence="4">Site-specific recombinase</fullName>
    </submittedName>
</protein>
<dbReference type="EMBL" id="BAAAEW010000026">
    <property type="protein sequence ID" value="GAA0759754.1"/>
    <property type="molecule type" value="Genomic_DNA"/>
</dbReference>
<name>A0ABN1KA06_9BURK</name>
<evidence type="ECO:0000256" key="3">
    <source>
        <dbReference type="SAM" id="Phobius"/>
    </source>
</evidence>
<feature type="transmembrane region" description="Helical" evidence="3">
    <location>
        <begin position="381"/>
        <end position="402"/>
    </location>
</feature>
<dbReference type="RefSeq" id="WP_231010043.1">
    <property type="nucleotide sequence ID" value="NZ_BAAAEW010000026.1"/>
</dbReference>
<keyword evidence="1" id="KW-0175">Coiled coil</keyword>
<evidence type="ECO:0000256" key="2">
    <source>
        <dbReference type="SAM" id="MobiDB-lite"/>
    </source>
</evidence>
<feature type="transmembrane region" description="Helical" evidence="3">
    <location>
        <begin position="638"/>
        <end position="666"/>
    </location>
</feature>
<accession>A0ABN1KA06</accession>
<keyword evidence="3" id="KW-1133">Transmembrane helix</keyword>
<feature type="compositionally biased region" description="Low complexity" evidence="2">
    <location>
        <begin position="61"/>
        <end position="74"/>
    </location>
</feature>
<feature type="transmembrane region" description="Helical" evidence="3">
    <location>
        <begin position="408"/>
        <end position="429"/>
    </location>
</feature>
<proteinExistence type="predicted"/>